<sequence>MTDPPCDTGSVRLTISLFSDEHDTQPRREETTWGDLRARLLRIDLRDGKSGPAWSPVRYSEGATRGNAGVEMVYTAVMDVDDGTDPEMVHRRLSELGFEHVIHSTHSSTPEHPKFRVIVPLGNSYSAASWPAVFPRVCALLTDGHTDPSTKDPARLFYL</sequence>
<organism evidence="1">
    <name type="scientific">mine drainage metagenome</name>
    <dbReference type="NCBI Taxonomy" id="410659"/>
    <lineage>
        <taxon>unclassified sequences</taxon>
        <taxon>metagenomes</taxon>
        <taxon>ecological metagenomes</taxon>
    </lineage>
</organism>
<reference evidence="1" key="2">
    <citation type="journal article" date="2014" name="ISME J.">
        <title>Microbial stratification in low pH oxic and suboxic macroscopic growths along an acid mine drainage.</title>
        <authorList>
            <person name="Mendez-Garcia C."/>
            <person name="Mesa V."/>
            <person name="Sprenger R.R."/>
            <person name="Richter M."/>
            <person name="Diez M.S."/>
            <person name="Solano J."/>
            <person name="Bargiela R."/>
            <person name="Golyshina O.V."/>
            <person name="Manteca A."/>
            <person name="Ramos J.L."/>
            <person name="Gallego J.R."/>
            <person name="Llorente I."/>
            <person name="Martins Dos Santos V.A."/>
            <person name="Jensen O.N."/>
            <person name="Pelaez A.I."/>
            <person name="Sanchez J."/>
            <person name="Ferrer M."/>
        </authorList>
    </citation>
    <scope>NUCLEOTIDE SEQUENCE</scope>
</reference>
<comment type="caution">
    <text evidence="1">The sequence shown here is derived from an EMBL/GenBank/DDBJ whole genome shotgun (WGS) entry which is preliminary data.</text>
</comment>
<gene>
    <name evidence="1" type="ORF">B1B_15878</name>
</gene>
<name>T1A8V3_9ZZZZ</name>
<dbReference type="EMBL" id="AUZY01010564">
    <property type="protein sequence ID" value="EQD38285.1"/>
    <property type="molecule type" value="Genomic_DNA"/>
</dbReference>
<feature type="non-terminal residue" evidence="1">
    <location>
        <position position="159"/>
    </location>
</feature>
<accession>T1A8V3</accession>
<reference evidence="1" key="1">
    <citation type="submission" date="2013-08" db="EMBL/GenBank/DDBJ databases">
        <authorList>
            <person name="Mendez C."/>
            <person name="Richter M."/>
            <person name="Ferrer M."/>
            <person name="Sanchez J."/>
        </authorList>
    </citation>
    <scope>NUCLEOTIDE SEQUENCE</scope>
</reference>
<evidence type="ECO:0000313" key="1">
    <source>
        <dbReference type="EMBL" id="EQD38285.1"/>
    </source>
</evidence>
<proteinExistence type="predicted"/>
<dbReference type="AlphaFoldDB" id="T1A8V3"/>
<protein>
    <submittedName>
        <fullName evidence="1">DNA primase domain protein</fullName>
    </submittedName>
</protein>